<dbReference type="Proteomes" id="UP000003919">
    <property type="component" value="Unassembled WGS sequence"/>
</dbReference>
<feature type="transmembrane region" description="Helical" evidence="1">
    <location>
        <begin position="53"/>
        <end position="80"/>
    </location>
</feature>
<feature type="transmembrane region" description="Helical" evidence="1">
    <location>
        <begin position="87"/>
        <end position="105"/>
    </location>
</feature>
<organism evidence="2 3">
    <name type="scientific">Algoriphagus machipongonensis</name>
    <dbReference type="NCBI Taxonomy" id="388413"/>
    <lineage>
        <taxon>Bacteria</taxon>
        <taxon>Pseudomonadati</taxon>
        <taxon>Bacteroidota</taxon>
        <taxon>Cytophagia</taxon>
        <taxon>Cytophagales</taxon>
        <taxon>Cyclobacteriaceae</taxon>
        <taxon>Algoriphagus</taxon>
    </lineage>
</organism>
<dbReference type="RefSeq" id="WP_008200872.1">
    <property type="nucleotide sequence ID" value="NZ_CM001023.1"/>
</dbReference>
<evidence type="ECO:0000313" key="2">
    <source>
        <dbReference type="EMBL" id="EAZ82968.1"/>
    </source>
</evidence>
<keyword evidence="1" id="KW-0812">Transmembrane</keyword>
<evidence type="ECO:0000256" key="1">
    <source>
        <dbReference type="SAM" id="Phobius"/>
    </source>
</evidence>
<feature type="transmembrane region" description="Helical" evidence="1">
    <location>
        <begin position="125"/>
        <end position="142"/>
    </location>
</feature>
<name>A3HT00_9BACT</name>
<feature type="transmembrane region" description="Helical" evidence="1">
    <location>
        <begin position="162"/>
        <end position="178"/>
    </location>
</feature>
<keyword evidence="3" id="KW-1185">Reference proteome</keyword>
<reference evidence="2 3" key="1">
    <citation type="journal article" date="2011" name="J. Bacteriol.">
        <title>Complete genome sequence of Algoriphagus sp. PR1, bacterial prey of a colony-forming choanoflagellate.</title>
        <authorList>
            <person name="Alegado R.A."/>
            <person name="Ferriera S."/>
            <person name="Nusbaum C."/>
            <person name="Young S.K."/>
            <person name="Zeng Q."/>
            <person name="Imamovic A."/>
            <person name="Fairclough S.R."/>
            <person name="King N."/>
        </authorList>
    </citation>
    <scope>NUCLEOTIDE SEQUENCE [LARGE SCALE GENOMIC DNA]</scope>
    <source>
        <strain evidence="2 3">PR1</strain>
    </source>
</reference>
<protein>
    <submittedName>
        <fullName evidence="2">Ubiquinol--Cytochrome c reductase, cytochrome B</fullName>
    </submittedName>
</protein>
<accession>A3HT00</accession>
<evidence type="ECO:0000313" key="3">
    <source>
        <dbReference type="Proteomes" id="UP000003919"/>
    </source>
</evidence>
<dbReference type="eggNOG" id="ENOG503384F">
    <property type="taxonomic scope" value="Bacteria"/>
</dbReference>
<dbReference type="HOGENOM" id="CLU_1218389_0_0_10"/>
<dbReference type="EMBL" id="AAXU02000001">
    <property type="protein sequence ID" value="EAZ82968.1"/>
    <property type="molecule type" value="Genomic_DNA"/>
</dbReference>
<feature type="transmembrane region" description="Helical" evidence="1">
    <location>
        <begin position="190"/>
        <end position="206"/>
    </location>
</feature>
<dbReference type="AlphaFoldDB" id="A3HT00"/>
<feature type="transmembrane region" description="Helical" evidence="1">
    <location>
        <begin position="12"/>
        <end position="33"/>
    </location>
</feature>
<keyword evidence="1" id="KW-1133">Transmembrane helix</keyword>
<gene>
    <name evidence="2" type="ORF">ALPR1_12145</name>
</gene>
<dbReference type="OrthoDB" id="1492362at2"/>
<keyword evidence="1" id="KW-0472">Membrane</keyword>
<sequence>MKNLIAYRTPNVWTNVLSFFISLTFMIVWLPFIRSLFDGSSYIWGTEYFGLRISGAGVTPSFIFLILQMSLYAALIVGLYRMRNRKLYFGLLGIWWANVFGNLLFDILKNGDTMFHGDTLNVHFSLTYIILPIAAFALFLIIRVMKSEKVGAEIPWGKENKILMYLFLGMLPVLFLLLSSGETSGTSDQIGVILAIAQCFYIPLIFKPFNFNKELKTSNAY</sequence>
<comment type="caution">
    <text evidence="2">The sequence shown here is derived from an EMBL/GenBank/DDBJ whole genome shotgun (WGS) entry which is preliminary data.</text>
</comment>
<proteinExistence type="predicted"/>